<name>A0ABT6LVA9_9ACTN</name>
<accession>A0ABT6LVA9</accession>
<dbReference type="Proteomes" id="UP001160499">
    <property type="component" value="Unassembled WGS sequence"/>
</dbReference>
<keyword evidence="1" id="KW-0472">Membrane</keyword>
<reference evidence="2 3" key="1">
    <citation type="submission" date="2023-04" db="EMBL/GenBank/DDBJ databases">
        <title>Forest soil microbial communities from Buena Vista Peninsula, Colon Province, Panama.</title>
        <authorList>
            <person name="Bouskill N."/>
        </authorList>
    </citation>
    <scope>NUCLEOTIDE SEQUENCE [LARGE SCALE GENOMIC DNA]</scope>
    <source>
        <strain evidence="2 3">GGS1</strain>
    </source>
</reference>
<organism evidence="2 3">
    <name type="scientific">Streptomyces pseudovenezuelae</name>
    <dbReference type="NCBI Taxonomy" id="67350"/>
    <lineage>
        <taxon>Bacteria</taxon>
        <taxon>Bacillati</taxon>
        <taxon>Actinomycetota</taxon>
        <taxon>Actinomycetes</taxon>
        <taxon>Kitasatosporales</taxon>
        <taxon>Streptomycetaceae</taxon>
        <taxon>Streptomyces</taxon>
        <taxon>Streptomyces aurantiacus group</taxon>
    </lineage>
</organism>
<dbReference type="InterPro" id="IPR025339">
    <property type="entry name" value="DUF4245"/>
</dbReference>
<keyword evidence="3" id="KW-1185">Reference proteome</keyword>
<keyword evidence="1" id="KW-0812">Transmembrane</keyword>
<sequence length="187" mass="19861">MSGPGTCDDGGVAGSNGKRGKQKTVRDMILSLGLILIAAAIIYVFIPHDDSPPDVKPVDYRVELLTARRAASYPVAAPEGLATSWKATSVRFRGDEFDAWHLGFNAPGGQYVQVEQSTQKAGAFIDDASQGAEATKATQQIDGRTWTRYSGGRYDALVLADKGSTTVVAGTGSYAQLTEMAQALKME</sequence>
<dbReference type="EMBL" id="JARXVH010000015">
    <property type="protein sequence ID" value="MDH6220182.1"/>
    <property type="molecule type" value="Genomic_DNA"/>
</dbReference>
<protein>
    <recommendedName>
        <fullName evidence="4">DUF4245 domain-containing protein</fullName>
    </recommendedName>
</protein>
<proteinExistence type="predicted"/>
<feature type="transmembrane region" description="Helical" evidence="1">
    <location>
        <begin position="28"/>
        <end position="46"/>
    </location>
</feature>
<gene>
    <name evidence="2" type="ORF">M2283_007522</name>
</gene>
<dbReference type="Pfam" id="PF14030">
    <property type="entry name" value="DUF4245"/>
    <property type="match status" value="1"/>
</dbReference>
<evidence type="ECO:0000256" key="1">
    <source>
        <dbReference type="SAM" id="Phobius"/>
    </source>
</evidence>
<evidence type="ECO:0000313" key="3">
    <source>
        <dbReference type="Proteomes" id="UP001160499"/>
    </source>
</evidence>
<evidence type="ECO:0000313" key="2">
    <source>
        <dbReference type="EMBL" id="MDH6220182.1"/>
    </source>
</evidence>
<evidence type="ECO:0008006" key="4">
    <source>
        <dbReference type="Google" id="ProtNLM"/>
    </source>
</evidence>
<keyword evidence="1" id="KW-1133">Transmembrane helix</keyword>
<comment type="caution">
    <text evidence="2">The sequence shown here is derived from an EMBL/GenBank/DDBJ whole genome shotgun (WGS) entry which is preliminary data.</text>
</comment>